<dbReference type="Pfam" id="PF07690">
    <property type="entry name" value="MFS_1"/>
    <property type="match status" value="1"/>
</dbReference>
<feature type="transmembrane region" description="Helical" evidence="5">
    <location>
        <begin position="65"/>
        <end position="85"/>
    </location>
</feature>
<dbReference type="GO" id="GO:0022857">
    <property type="term" value="F:transmembrane transporter activity"/>
    <property type="evidence" value="ECO:0007669"/>
    <property type="project" value="InterPro"/>
</dbReference>
<dbReference type="PANTHER" id="PTHR10924">
    <property type="entry name" value="MAJOR FACILITATOR SUPERFAMILY PROTEIN-RELATED"/>
    <property type="match status" value="1"/>
</dbReference>
<evidence type="ECO:0000256" key="5">
    <source>
        <dbReference type="SAM" id="Phobius"/>
    </source>
</evidence>
<feature type="transmembrane region" description="Helical" evidence="5">
    <location>
        <begin position="164"/>
        <end position="184"/>
    </location>
</feature>
<keyword evidence="3 5" id="KW-1133">Transmembrane helix</keyword>
<dbReference type="AlphaFoldDB" id="A0A8E0RKE3"/>
<keyword evidence="4 5" id="KW-0472">Membrane</keyword>
<gene>
    <name evidence="6" type="ORF">FBUS_02617</name>
</gene>
<evidence type="ECO:0000313" key="7">
    <source>
        <dbReference type="Proteomes" id="UP000728185"/>
    </source>
</evidence>
<feature type="transmembrane region" description="Helical" evidence="5">
    <location>
        <begin position="297"/>
        <end position="320"/>
    </location>
</feature>
<dbReference type="Proteomes" id="UP000728185">
    <property type="component" value="Unassembled WGS sequence"/>
</dbReference>
<reference evidence="6" key="1">
    <citation type="submission" date="2019-05" db="EMBL/GenBank/DDBJ databases">
        <title>Annotation for the trematode Fasciolopsis buski.</title>
        <authorList>
            <person name="Choi Y.-J."/>
        </authorList>
    </citation>
    <scope>NUCLEOTIDE SEQUENCE</scope>
    <source>
        <strain evidence="6">HT</strain>
        <tissue evidence="6">Whole worm</tissue>
    </source>
</reference>
<sequence>MVSYASLSEPVRNPRYEHKTYLIRWFIVAFLGLVNGSNAYLWISFAPIADHFLAYYSTNEQFLNWVQLIFPITTVLLGLPAAFLVDRFGVRFVLVASVTVNLLCGLLRVMSSIASLNPFVGHRLALIIIGQLVASLAQPLCMFTPAKLALDWFPENQRTIANTIGSLGNAVGVLVGSAVAPLIVQRPEDIPVFNYISLGLVGVDFIVCCLMVRRGKPPIPPSDAAAILDEFHQREIQPENFCAIRCFKNFILQCIEPLRSRDFFLLMLTFGCGLAYFTTLSTLFQQILCTKGYSNQFAGLCGSLMIATGLIASIFSAIFADRTGLLLEAMQVGSHARRLVLNKLMPPNPIKCRPLEVV</sequence>
<evidence type="ECO:0000313" key="6">
    <source>
        <dbReference type="EMBL" id="KAA0184256.1"/>
    </source>
</evidence>
<proteinExistence type="predicted"/>
<feature type="transmembrane region" description="Helical" evidence="5">
    <location>
        <begin position="123"/>
        <end position="143"/>
    </location>
</feature>
<keyword evidence="7" id="KW-1185">Reference proteome</keyword>
<feature type="transmembrane region" description="Helical" evidence="5">
    <location>
        <begin position="263"/>
        <end position="285"/>
    </location>
</feature>
<dbReference type="PANTHER" id="PTHR10924:SF6">
    <property type="entry name" value="SOLUTE CARRIER FAMILY 49 MEMBER A3"/>
    <property type="match status" value="1"/>
</dbReference>
<comment type="subcellular location">
    <subcellularLocation>
        <location evidence="1">Membrane</location>
        <topology evidence="1">Multi-pass membrane protein</topology>
    </subcellularLocation>
</comment>
<dbReference type="SUPFAM" id="SSF103473">
    <property type="entry name" value="MFS general substrate transporter"/>
    <property type="match status" value="1"/>
</dbReference>
<feature type="transmembrane region" description="Helical" evidence="5">
    <location>
        <begin position="21"/>
        <end position="45"/>
    </location>
</feature>
<dbReference type="InterPro" id="IPR049680">
    <property type="entry name" value="FLVCR1-2_SLC49-like"/>
</dbReference>
<feature type="transmembrane region" description="Helical" evidence="5">
    <location>
        <begin position="190"/>
        <end position="212"/>
    </location>
</feature>
<dbReference type="OrthoDB" id="422206at2759"/>
<keyword evidence="6" id="KW-0675">Receptor</keyword>
<evidence type="ECO:0000256" key="2">
    <source>
        <dbReference type="ARBA" id="ARBA00022692"/>
    </source>
</evidence>
<dbReference type="InterPro" id="IPR011701">
    <property type="entry name" value="MFS"/>
</dbReference>
<accession>A0A8E0RKE3</accession>
<keyword evidence="2 5" id="KW-0812">Transmembrane</keyword>
<protein>
    <submittedName>
        <fullName evidence="6">Feline leukemia virus subgroup C receptor</fullName>
    </submittedName>
</protein>
<evidence type="ECO:0000256" key="1">
    <source>
        <dbReference type="ARBA" id="ARBA00004141"/>
    </source>
</evidence>
<name>A0A8E0RKE3_9TREM</name>
<feature type="transmembrane region" description="Helical" evidence="5">
    <location>
        <begin position="92"/>
        <end position="111"/>
    </location>
</feature>
<organism evidence="6 7">
    <name type="scientific">Fasciolopsis buskii</name>
    <dbReference type="NCBI Taxonomy" id="27845"/>
    <lineage>
        <taxon>Eukaryota</taxon>
        <taxon>Metazoa</taxon>
        <taxon>Spiralia</taxon>
        <taxon>Lophotrochozoa</taxon>
        <taxon>Platyhelminthes</taxon>
        <taxon>Trematoda</taxon>
        <taxon>Digenea</taxon>
        <taxon>Plagiorchiida</taxon>
        <taxon>Echinostomata</taxon>
        <taxon>Echinostomatoidea</taxon>
        <taxon>Fasciolidae</taxon>
        <taxon>Fasciolopsis</taxon>
    </lineage>
</organism>
<dbReference type="InterPro" id="IPR036259">
    <property type="entry name" value="MFS_trans_sf"/>
</dbReference>
<dbReference type="EMBL" id="LUCM01011227">
    <property type="protein sequence ID" value="KAA0184256.1"/>
    <property type="molecule type" value="Genomic_DNA"/>
</dbReference>
<evidence type="ECO:0000256" key="4">
    <source>
        <dbReference type="ARBA" id="ARBA00023136"/>
    </source>
</evidence>
<dbReference type="Gene3D" id="1.20.1250.20">
    <property type="entry name" value="MFS general substrate transporter like domains"/>
    <property type="match status" value="1"/>
</dbReference>
<dbReference type="GO" id="GO:0016020">
    <property type="term" value="C:membrane"/>
    <property type="evidence" value="ECO:0007669"/>
    <property type="project" value="UniProtKB-SubCell"/>
</dbReference>
<comment type="caution">
    <text evidence="6">The sequence shown here is derived from an EMBL/GenBank/DDBJ whole genome shotgun (WGS) entry which is preliminary data.</text>
</comment>
<evidence type="ECO:0000256" key="3">
    <source>
        <dbReference type="ARBA" id="ARBA00022989"/>
    </source>
</evidence>